<reference evidence="1 2" key="1">
    <citation type="submission" date="2016-10" db="EMBL/GenBank/DDBJ databases">
        <title>Genome sequence of the basidiomycete white-rot fungus Trametes pubescens.</title>
        <authorList>
            <person name="Makela M.R."/>
            <person name="Granchi Z."/>
            <person name="Peng M."/>
            <person name="De Vries R.P."/>
            <person name="Grigoriev I."/>
            <person name="Riley R."/>
            <person name="Hilden K."/>
        </authorList>
    </citation>
    <scope>NUCLEOTIDE SEQUENCE [LARGE SCALE GENOMIC DNA]</scope>
    <source>
        <strain evidence="1 2">FBCC735</strain>
    </source>
</reference>
<proteinExistence type="predicted"/>
<protein>
    <submittedName>
        <fullName evidence="1">Uncharacterized protein</fullName>
    </submittedName>
</protein>
<comment type="caution">
    <text evidence="1">The sequence shown here is derived from an EMBL/GenBank/DDBJ whole genome shotgun (WGS) entry which is preliminary data.</text>
</comment>
<keyword evidence="2" id="KW-1185">Reference proteome</keyword>
<evidence type="ECO:0000313" key="1">
    <source>
        <dbReference type="EMBL" id="OJT01695.1"/>
    </source>
</evidence>
<evidence type="ECO:0000313" key="2">
    <source>
        <dbReference type="Proteomes" id="UP000184267"/>
    </source>
</evidence>
<accession>A0A1M2V288</accession>
<organism evidence="1 2">
    <name type="scientific">Trametes pubescens</name>
    <name type="common">White-rot fungus</name>
    <dbReference type="NCBI Taxonomy" id="154538"/>
    <lineage>
        <taxon>Eukaryota</taxon>
        <taxon>Fungi</taxon>
        <taxon>Dikarya</taxon>
        <taxon>Basidiomycota</taxon>
        <taxon>Agaricomycotina</taxon>
        <taxon>Agaricomycetes</taxon>
        <taxon>Polyporales</taxon>
        <taxon>Polyporaceae</taxon>
        <taxon>Trametes</taxon>
    </lineage>
</organism>
<dbReference type="AlphaFoldDB" id="A0A1M2V288"/>
<dbReference type="Proteomes" id="UP000184267">
    <property type="component" value="Unassembled WGS sequence"/>
</dbReference>
<sequence>MIRGADDTRHCSSNWRWSAAQYIPKNVAQKLAANPARRAMRTTRLLLYNACTAAQVSDV</sequence>
<dbReference type="EMBL" id="MNAD01001723">
    <property type="protein sequence ID" value="OJT01695.1"/>
    <property type="molecule type" value="Genomic_DNA"/>
</dbReference>
<gene>
    <name evidence="1" type="ORF">TRAPUB_7751</name>
</gene>
<name>A0A1M2V288_TRAPU</name>